<dbReference type="PANTHER" id="PTHR24305:SF157">
    <property type="entry name" value="N-ACETYLTRYPTOPHAN 6-HYDROXYLASE IVOC-RELATED"/>
    <property type="match status" value="1"/>
</dbReference>
<dbReference type="CDD" id="cd11062">
    <property type="entry name" value="CYP58-like"/>
    <property type="match status" value="1"/>
</dbReference>
<feature type="transmembrane region" description="Helical" evidence="9">
    <location>
        <begin position="20"/>
        <end position="40"/>
    </location>
</feature>
<keyword evidence="9" id="KW-0812">Transmembrane</keyword>
<dbReference type="GO" id="GO:0016705">
    <property type="term" value="F:oxidoreductase activity, acting on paired donors, with incorporation or reduction of molecular oxygen"/>
    <property type="evidence" value="ECO:0007669"/>
    <property type="project" value="InterPro"/>
</dbReference>
<evidence type="ECO:0000256" key="9">
    <source>
        <dbReference type="SAM" id="Phobius"/>
    </source>
</evidence>
<keyword evidence="3 7" id="KW-0479">Metal-binding</keyword>
<dbReference type="PRINTS" id="PR00463">
    <property type="entry name" value="EP450I"/>
</dbReference>
<dbReference type="GO" id="GO:0020037">
    <property type="term" value="F:heme binding"/>
    <property type="evidence" value="ECO:0007669"/>
    <property type="project" value="InterPro"/>
</dbReference>
<keyword evidence="11" id="KW-1185">Reference proteome</keyword>
<evidence type="ECO:0000256" key="6">
    <source>
        <dbReference type="ARBA" id="ARBA00023033"/>
    </source>
</evidence>
<keyword evidence="9" id="KW-0472">Membrane</keyword>
<keyword evidence="7 8" id="KW-0349">Heme</keyword>
<dbReference type="Gene3D" id="1.10.630.10">
    <property type="entry name" value="Cytochrome P450"/>
    <property type="match status" value="1"/>
</dbReference>
<dbReference type="PANTHER" id="PTHR24305">
    <property type="entry name" value="CYTOCHROME P450"/>
    <property type="match status" value="1"/>
</dbReference>
<sequence length="535" mass="61087">MDHIFPVLGNEAGRSMDSFIAILALFAIYVFYTAIYRLYFGPLSHIPGPRLAALSRLYEAYYDVWLNGQYTLKIMDLHKTYGPIVRVAPRELHISDPDFYDTIYASSAAPRRTDKDPYYTKFIGLDLCVFSTIHHDLHRQRRSALNPYFSMANVRRLQPVIQERLRVMLRRMGEFKDTDHVLNVSCLFSALGNDVVNIYSFARCDYRLESPNFDPSSRDAALVGLHSIHIMKHVPWVHSVMKALPMSVVQRIQPALASFLAEHETAKAQVQRIKAGKNDEWRSKDHPTIFHAILDSKLPPQEKTVERLAEDAQVVVMAGTLTTASTLELITFWLLRQPETLRKLKDELRTMVPSVDDIDKTPLATIESLPYLTAVIKEGLRLGYGLSTRSQRIDPEKPILFTDRTNGKEWVIPPKTSVSMTSVQVHCNEDIFPESRKFVAERWLGEEGKRLDKYLTAFSKGSRNCLGINLAYGELYLTLAYLWRNWGSRKATFGDDVGILELFETTVRDVEMEADHFIPTPQKGSKGIRVKAFAK</sequence>
<evidence type="ECO:0000256" key="5">
    <source>
        <dbReference type="ARBA" id="ARBA00023004"/>
    </source>
</evidence>
<dbReference type="InterPro" id="IPR002401">
    <property type="entry name" value="Cyt_P450_E_grp-I"/>
</dbReference>
<accession>A0A6A5XJK8</accession>
<dbReference type="RefSeq" id="XP_033381807.1">
    <property type="nucleotide sequence ID" value="XM_033530534.1"/>
</dbReference>
<evidence type="ECO:0000313" key="10">
    <source>
        <dbReference type="EMBL" id="KAF2013468.1"/>
    </source>
</evidence>
<dbReference type="GO" id="GO:0005506">
    <property type="term" value="F:iron ion binding"/>
    <property type="evidence" value="ECO:0007669"/>
    <property type="project" value="InterPro"/>
</dbReference>
<dbReference type="PRINTS" id="PR00385">
    <property type="entry name" value="P450"/>
</dbReference>
<keyword evidence="9" id="KW-1133">Transmembrane helix</keyword>
<dbReference type="GeneID" id="54287931"/>
<dbReference type="AlphaFoldDB" id="A0A6A5XJK8"/>
<dbReference type="GO" id="GO:0004497">
    <property type="term" value="F:monooxygenase activity"/>
    <property type="evidence" value="ECO:0007669"/>
    <property type="project" value="UniProtKB-KW"/>
</dbReference>
<dbReference type="Pfam" id="PF00067">
    <property type="entry name" value="p450"/>
    <property type="match status" value="1"/>
</dbReference>
<keyword evidence="4 8" id="KW-0560">Oxidoreductase</keyword>
<dbReference type="OrthoDB" id="3945418at2759"/>
<gene>
    <name evidence="10" type="ORF">BU24DRAFT_442534</name>
</gene>
<reference evidence="10" key="1">
    <citation type="journal article" date="2020" name="Stud. Mycol.">
        <title>101 Dothideomycetes genomes: a test case for predicting lifestyles and emergence of pathogens.</title>
        <authorList>
            <person name="Haridas S."/>
            <person name="Albert R."/>
            <person name="Binder M."/>
            <person name="Bloem J."/>
            <person name="Labutti K."/>
            <person name="Salamov A."/>
            <person name="Andreopoulos B."/>
            <person name="Baker S."/>
            <person name="Barry K."/>
            <person name="Bills G."/>
            <person name="Bluhm B."/>
            <person name="Cannon C."/>
            <person name="Castanera R."/>
            <person name="Culley D."/>
            <person name="Daum C."/>
            <person name="Ezra D."/>
            <person name="Gonzalez J."/>
            <person name="Henrissat B."/>
            <person name="Kuo A."/>
            <person name="Liang C."/>
            <person name="Lipzen A."/>
            <person name="Lutzoni F."/>
            <person name="Magnuson J."/>
            <person name="Mondo S."/>
            <person name="Nolan M."/>
            <person name="Ohm R."/>
            <person name="Pangilinan J."/>
            <person name="Park H.-J."/>
            <person name="Ramirez L."/>
            <person name="Alfaro M."/>
            <person name="Sun H."/>
            <person name="Tritt A."/>
            <person name="Yoshinaga Y."/>
            <person name="Zwiers L.-H."/>
            <person name="Turgeon B."/>
            <person name="Goodwin S."/>
            <person name="Spatafora J."/>
            <person name="Crous P."/>
            <person name="Grigoriev I."/>
        </authorList>
    </citation>
    <scope>NUCLEOTIDE SEQUENCE</scope>
    <source>
        <strain evidence="10">CBS 175.79</strain>
    </source>
</reference>
<evidence type="ECO:0000256" key="2">
    <source>
        <dbReference type="ARBA" id="ARBA00010617"/>
    </source>
</evidence>
<evidence type="ECO:0000256" key="7">
    <source>
        <dbReference type="PIRSR" id="PIRSR602401-1"/>
    </source>
</evidence>
<protein>
    <submittedName>
        <fullName evidence="10">Cytochrome P450</fullName>
    </submittedName>
</protein>
<comment type="similarity">
    <text evidence="2 8">Belongs to the cytochrome P450 family.</text>
</comment>
<dbReference type="SUPFAM" id="SSF48264">
    <property type="entry name" value="Cytochrome P450"/>
    <property type="match status" value="1"/>
</dbReference>
<dbReference type="InterPro" id="IPR017972">
    <property type="entry name" value="Cyt_P450_CS"/>
</dbReference>
<evidence type="ECO:0000256" key="1">
    <source>
        <dbReference type="ARBA" id="ARBA00001971"/>
    </source>
</evidence>
<name>A0A6A5XJK8_9PLEO</name>
<proteinExistence type="inferred from homology"/>
<dbReference type="Proteomes" id="UP000799778">
    <property type="component" value="Unassembled WGS sequence"/>
</dbReference>
<dbReference type="EMBL" id="ML978071">
    <property type="protein sequence ID" value="KAF2013468.1"/>
    <property type="molecule type" value="Genomic_DNA"/>
</dbReference>
<evidence type="ECO:0000256" key="3">
    <source>
        <dbReference type="ARBA" id="ARBA00022723"/>
    </source>
</evidence>
<evidence type="ECO:0000313" key="11">
    <source>
        <dbReference type="Proteomes" id="UP000799778"/>
    </source>
</evidence>
<dbReference type="InterPro" id="IPR050121">
    <property type="entry name" value="Cytochrome_P450_monoxygenase"/>
</dbReference>
<dbReference type="InterPro" id="IPR036396">
    <property type="entry name" value="Cyt_P450_sf"/>
</dbReference>
<evidence type="ECO:0000256" key="4">
    <source>
        <dbReference type="ARBA" id="ARBA00023002"/>
    </source>
</evidence>
<dbReference type="InterPro" id="IPR001128">
    <property type="entry name" value="Cyt_P450"/>
</dbReference>
<organism evidence="10 11">
    <name type="scientific">Aaosphaeria arxii CBS 175.79</name>
    <dbReference type="NCBI Taxonomy" id="1450172"/>
    <lineage>
        <taxon>Eukaryota</taxon>
        <taxon>Fungi</taxon>
        <taxon>Dikarya</taxon>
        <taxon>Ascomycota</taxon>
        <taxon>Pezizomycotina</taxon>
        <taxon>Dothideomycetes</taxon>
        <taxon>Pleosporomycetidae</taxon>
        <taxon>Pleosporales</taxon>
        <taxon>Pleosporales incertae sedis</taxon>
        <taxon>Aaosphaeria</taxon>
    </lineage>
</organism>
<dbReference type="PROSITE" id="PS00086">
    <property type="entry name" value="CYTOCHROME_P450"/>
    <property type="match status" value="1"/>
</dbReference>
<keyword evidence="6 8" id="KW-0503">Monooxygenase</keyword>
<evidence type="ECO:0000256" key="8">
    <source>
        <dbReference type="RuleBase" id="RU000461"/>
    </source>
</evidence>
<keyword evidence="5 7" id="KW-0408">Iron</keyword>
<comment type="cofactor">
    <cofactor evidence="1 7">
        <name>heme</name>
        <dbReference type="ChEBI" id="CHEBI:30413"/>
    </cofactor>
</comment>
<feature type="binding site" description="axial binding residue" evidence="7">
    <location>
        <position position="465"/>
    </location>
    <ligand>
        <name>heme</name>
        <dbReference type="ChEBI" id="CHEBI:30413"/>
    </ligand>
    <ligandPart>
        <name>Fe</name>
        <dbReference type="ChEBI" id="CHEBI:18248"/>
    </ligandPart>
</feature>